<dbReference type="GO" id="GO:0016301">
    <property type="term" value="F:kinase activity"/>
    <property type="evidence" value="ECO:0007669"/>
    <property type="project" value="UniProtKB-KW"/>
</dbReference>
<proteinExistence type="predicted"/>
<reference evidence="2" key="1">
    <citation type="journal article" date="2022" name="J Environ Chem Eng">
        <title>Biodegradation of petroleum oil using a constructed nonpathogenic and heavy metal-tolerant bacterial consortium isolated from marine sponges.</title>
        <authorList>
            <person name="Dechsakulwatana C."/>
            <person name="Rungsihiranrut A."/>
            <person name="Muangchinda C."/>
            <person name="Ningthoujam R."/>
            <person name="Klankeo P."/>
            <person name="Pinyakong O."/>
        </authorList>
    </citation>
    <scope>NUCLEOTIDE SEQUENCE [LARGE SCALE GENOMIC DNA]</scope>
    <source>
        <strain evidence="2">MO2-4</strain>
    </source>
</reference>
<keyword evidence="2" id="KW-1185">Reference proteome</keyword>
<sequence length="269" mass="29247">MLAQAKTRGRMAVLGIAGAQGSGKSTLARALKQRMDEAGEASALLSIDDLYLGPATRAALAQAVHPLLRTRGVPGTHDVALGLDLIAALERGDAVPLPRFDKGADDRLPADQWDRAPAGTRLLLLEGWCVGARPQPEEALAAPVNALERQEDADGRWRRFVNAALAGSYQALFARIDRIAFLAAPDFDVVARWRGEQEAPLRAAGRGMDDPALARFIQHYERITRHMLADMPARADMLIQLDAERQVVAVRERAATSPVPPHDRDRPAR</sequence>
<dbReference type="EMBL" id="JAPTHD010000005">
    <property type="protein sequence ID" value="MDV5824644.1"/>
    <property type="molecule type" value="Genomic_DNA"/>
</dbReference>
<keyword evidence="1" id="KW-0418">Kinase</keyword>
<dbReference type="Proteomes" id="UP001185984">
    <property type="component" value="Unassembled WGS sequence"/>
</dbReference>
<dbReference type="SUPFAM" id="SSF52540">
    <property type="entry name" value="P-loop containing nucleoside triphosphate hydrolases"/>
    <property type="match status" value="1"/>
</dbReference>
<organism evidence="1 2">
    <name type="scientific">Sphingobium naphthae</name>
    <dbReference type="NCBI Taxonomy" id="1886786"/>
    <lineage>
        <taxon>Bacteria</taxon>
        <taxon>Pseudomonadati</taxon>
        <taxon>Pseudomonadota</taxon>
        <taxon>Alphaproteobacteria</taxon>
        <taxon>Sphingomonadales</taxon>
        <taxon>Sphingomonadaceae</taxon>
        <taxon>Sphingobium</taxon>
    </lineage>
</organism>
<protein>
    <submittedName>
        <fullName evidence="1">Kinase</fullName>
    </submittedName>
</protein>
<accession>A0ABU3ZYU8</accession>
<comment type="caution">
    <text evidence="1">The sequence shown here is derived from an EMBL/GenBank/DDBJ whole genome shotgun (WGS) entry which is preliminary data.</text>
</comment>
<dbReference type="InterPro" id="IPR027417">
    <property type="entry name" value="P-loop_NTPase"/>
</dbReference>
<dbReference type="Gene3D" id="3.40.50.300">
    <property type="entry name" value="P-loop containing nucleotide triphosphate hydrolases"/>
    <property type="match status" value="1"/>
</dbReference>
<keyword evidence="1" id="KW-0808">Transferase</keyword>
<evidence type="ECO:0000313" key="1">
    <source>
        <dbReference type="EMBL" id="MDV5824644.1"/>
    </source>
</evidence>
<gene>
    <name evidence="1" type="ORF">O0R41_13655</name>
</gene>
<name>A0ABU3ZYU8_9SPHN</name>
<dbReference type="Pfam" id="PF03308">
    <property type="entry name" value="MeaB"/>
    <property type="match status" value="1"/>
</dbReference>
<evidence type="ECO:0000313" key="2">
    <source>
        <dbReference type="Proteomes" id="UP001185984"/>
    </source>
</evidence>